<feature type="domain" description="Bacterial Ig-like" evidence="2">
    <location>
        <begin position="107"/>
        <end position="194"/>
    </location>
</feature>
<proteinExistence type="predicted"/>
<sequence>MLKNISPEEIPPISTTGTNGSYTYALDPSTGIYTLPGFAEEDTLPLDNTSLLLGVGAVALGVLSAGVGLAQRSNHQSHGNNESPIITDSGENATPTTDTNTPPFMTDDEGNPIADGATTSDNTPTFGGSGEQPGAQVVIRDGDTVIGEAVVDDQGNWSVTPEQPLADGGHTITTEITRPDGSQTSSDVTLNIDTTAPAGIDPSEVVMTNDSGETLTTGSPVKDATPTFSGSDAEPGSTVVVRDNGNVIASAVVDENGNWSVTAEQPLVDGEHSLTWEAVDAAGNGSGESEAVMLTVDSDAPEAIDPANVVVTNDAGETLDIGSPINDATPTLSGSGAEPGSTVIVRDKGSEIARATVDDQGNWTVTPAKPLAEGEHSLTYEVADSASNSRGESTPVAVTVDTVAPGGVDLSSVVITNEAGENVTASATQTDSVLTFSGSKLEADTTVTVYDGNRVIGQTTVDANGDWRFTTEEGLSDGGHDIHFTVSDAAGNTSAPSESLTLEVASVTFAAADNINTEAAIGFTWPTEQGADGNVVNSGTHTFHVNDGTVVDLSVTATSSAVLNLFSSTTLTLSKYNSSTGQWEALTSNGASNLFGMFGLGVQTSDITLPGLTAGDYRLELSIGGLNLGTNMSIATQETIYQLAAEPTITSYKTAAGNVMNDVDALSGQDGVPHPAQTLVTSVSVTGADGSIVSYAVNASGATVIDGLYGKLTLSANGDYVYEPNYAISAIGKSDSFTYTLTDAATGNTDSANLYIHINSDNADLDVVWDNLEPSDNAVLDTASCNQADANINLAFESETTNTTGTVSVGTPTTTDAFTVGEGDFVTGSLTLSTTPEWITVSGNAMTIHYVLQQQNPDGSWSTYHSDSVVIPAITMDGKQIFAIDLSTLTLGEGTYRYSISTEQAGGVLGATVSLNVAMNATVVSSTDYVIQSYTEATGNVLSDEGTDGTIDHLSSIYTLMYVQAGDTSANTSLTDYTLVTESGVKVEGQYGTLTIYNNGEYVYQPTATQVSEGAQDVFTYALKGANGVVVTATVTINLGVSIEGVSGGPLVFDGNIADDVFEVYDTAFTSLDGKDEYDTLAWKGSTDLVLSDIAAKVSNIEAIDLGMDSVSRNVVVDAESVAAVTNESNSLYISGQRNDTVTTVGHWTFVSTEVIDSVFYNRYISTTEDGTQVWLNIPKDVSFMYSPQTVTGGIDVVTDAISVGSELNDVFNANNTAFKQIDGGDGQDTLVWKGSDTLTLTDIAGKVSNIEVLDFGQDGAADKVIIDAASVAAITNAQNTLWLKGESADAITLSGTWLAVGVEIVDTVAYAHYTSTTPDGTTVNLYVDAAIVSGRLTTTGSESASQSNDADITAQVTLQHDEMANTGTLATAATSSFTSDTFTVGATSDLQDVTIHVSGSGVNAAANSVNVSWSLQHYNTVTYQWETVQNGTQAIADGNDLSVSLHGLNAGEYRVVLDATQSGVNNILWIGYNALSYNVSANIVSTTAYTVTSSSSIGGSVLDNATDNSLLVKSMAAGIVTGAASYVIVTAAGASVEGTYGTLTLHNDGTYTYALKADSTIKLSGSQDTFTYVLSDNSSHTLTLTMGVAVDGKQGGELILEGTVGDDSFTVYDTDFRAVNGGDGHDALVWNGSGNLNLNEVASRVHDIEVINLQHNDSAATLSLTAEDIIRVTDDVNTLYVRGGSEDTIALQGVWERNGETTLNNIDYVQWTHIQPDGTVVNLYVERGVTFVEVANAVTGDVTPDSSDVTVTSVSFNGAETVVGNDGATITGNGGTFTIDGDGNYAWLPNASAQHAGVSESYSYTLSNGMTSTLTFTTGINVDGSEGGELVFNGSRADDVFDVYDTDFVMLNGDNGSDTLSWHSSQPLDLSTISAKVKNIEKIDLLNNSENDSLNLSVQSVLNVTDSQNTLYVDGGNGDTVTLNGSWQSSGVQLVNGISYNLYTATATDGLQVQLYVNDDVGIS</sequence>
<feature type="compositionally biased region" description="Polar residues" evidence="1">
    <location>
        <begin position="73"/>
        <end position="93"/>
    </location>
</feature>
<dbReference type="InterPro" id="IPR013783">
    <property type="entry name" value="Ig-like_fold"/>
</dbReference>
<reference evidence="3 4" key="1">
    <citation type="submission" date="2020-11" db="EMBL/GenBank/DDBJ databases">
        <title>Enhanced detection system for hospital associated transmission using whole genome sequencing surveillance.</title>
        <authorList>
            <person name="Harrison L.H."/>
            <person name="Van Tyne D."/>
            <person name="Marsh J.W."/>
            <person name="Griffith M.P."/>
            <person name="Snyder D.J."/>
            <person name="Cooper V.S."/>
            <person name="Mustapha M."/>
        </authorList>
    </citation>
    <scope>NUCLEOTIDE SEQUENCE [LARGE SCALE GENOMIC DNA]</scope>
    <source>
        <strain evidence="3 4">CB00117</strain>
    </source>
</reference>
<dbReference type="InterPro" id="IPR055014">
    <property type="entry name" value="BapA_Bap-like_C"/>
</dbReference>
<dbReference type="Pfam" id="PF19077">
    <property type="entry name" value="Big_13"/>
    <property type="match status" value="4"/>
</dbReference>
<comment type="caution">
    <text evidence="3">The sequence shown here is derived from an EMBL/GenBank/DDBJ whole genome shotgun (WGS) entry which is preliminary data.</text>
</comment>
<dbReference type="NCBIfam" id="TIGR01965">
    <property type="entry name" value="VCBS_repeat"/>
    <property type="match status" value="2"/>
</dbReference>
<dbReference type="InterPro" id="IPR010221">
    <property type="entry name" value="VCBS_dom"/>
</dbReference>
<dbReference type="EMBL" id="JADWND010000002">
    <property type="protein sequence ID" value="MBJ8380614.1"/>
    <property type="molecule type" value="Genomic_DNA"/>
</dbReference>
<feature type="domain" description="Bacterial Ig-like" evidence="2">
    <location>
        <begin position="207"/>
        <end position="297"/>
    </location>
</feature>
<keyword evidence="4" id="KW-1185">Reference proteome</keyword>
<name>A0ABS0ZP64_9ENTR</name>
<feature type="domain" description="Bacterial Ig-like" evidence="2">
    <location>
        <begin position="419"/>
        <end position="503"/>
    </location>
</feature>
<organism evidence="3 4">
    <name type="scientific">Citrobacter sedlakii</name>
    <dbReference type="NCBI Taxonomy" id="67826"/>
    <lineage>
        <taxon>Bacteria</taxon>
        <taxon>Pseudomonadati</taxon>
        <taxon>Pseudomonadota</taxon>
        <taxon>Gammaproteobacteria</taxon>
        <taxon>Enterobacterales</taxon>
        <taxon>Enterobacteriaceae</taxon>
        <taxon>Citrobacter</taxon>
        <taxon>Citrobacter freundii complex</taxon>
    </lineage>
</organism>
<dbReference type="Proteomes" id="UP000746649">
    <property type="component" value="Unassembled WGS sequence"/>
</dbReference>
<evidence type="ECO:0000313" key="4">
    <source>
        <dbReference type="Proteomes" id="UP000746649"/>
    </source>
</evidence>
<dbReference type="NCBIfam" id="NF045619">
    <property type="entry name" value="adhes_GNV_Cterm"/>
    <property type="match status" value="1"/>
</dbReference>
<gene>
    <name evidence="3" type="ORF">I6M88_06425</name>
</gene>
<accession>A0ABS0ZP64</accession>
<dbReference type="RefSeq" id="WP_200033973.1">
    <property type="nucleotide sequence ID" value="NZ_JADWND010000002.1"/>
</dbReference>
<evidence type="ECO:0000313" key="3">
    <source>
        <dbReference type="EMBL" id="MBJ8380614.1"/>
    </source>
</evidence>
<feature type="domain" description="Bacterial Ig-like" evidence="2">
    <location>
        <begin position="323"/>
        <end position="402"/>
    </location>
</feature>
<feature type="region of interest" description="Disordered" evidence="1">
    <location>
        <begin position="212"/>
        <end position="235"/>
    </location>
</feature>
<feature type="compositionally biased region" description="Polar residues" evidence="1">
    <location>
        <begin position="117"/>
        <end position="126"/>
    </location>
</feature>
<feature type="region of interest" description="Disordered" evidence="1">
    <location>
        <begin position="1"/>
        <end position="21"/>
    </location>
</feature>
<dbReference type="Gene3D" id="2.60.40.10">
    <property type="entry name" value="Immunoglobulins"/>
    <property type="match status" value="4"/>
</dbReference>
<protein>
    <submittedName>
        <fullName evidence="3">VCBS domain-containing protein</fullName>
    </submittedName>
</protein>
<feature type="region of interest" description="Disordered" evidence="1">
    <location>
        <begin position="73"/>
        <end position="135"/>
    </location>
</feature>
<dbReference type="InterPro" id="IPR044016">
    <property type="entry name" value="Big_13"/>
</dbReference>
<evidence type="ECO:0000256" key="1">
    <source>
        <dbReference type="SAM" id="MobiDB-lite"/>
    </source>
</evidence>
<feature type="compositionally biased region" description="Low complexity" evidence="1">
    <location>
        <begin position="94"/>
        <end position="105"/>
    </location>
</feature>
<dbReference type="NCBIfam" id="NF033510">
    <property type="entry name" value="Ca_tandemer"/>
    <property type="match status" value="4"/>
</dbReference>
<evidence type="ECO:0000259" key="2">
    <source>
        <dbReference type="Pfam" id="PF19077"/>
    </source>
</evidence>